<reference evidence="1 2" key="1">
    <citation type="submission" date="2016-07" db="EMBL/GenBank/DDBJ databases">
        <title>Pervasive Adenine N6-methylation of Active Genes in Fungi.</title>
        <authorList>
            <consortium name="DOE Joint Genome Institute"/>
            <person name="Mondo S.J."/>
            <person name="Dannebaum R.O."/>
            <person name="Kuo R.C."/>
            <person name="Labutti K."/>
            <person name="Haridas S."/>
            <person name="Kuo A."/>
            <person name="Salamov A."/>
            <person name="Ahrendt S.R."/>
            <person name="Lipzen A."/>
            <person name="Sullivan W."/>
            <person name="Andreopoulos W.B."/>
            <person name="Clum A."/>
            <person name="Lindquist E."/>
            <person name="Daum C."/>
            <person name="Ramamoorthy G.K."/>
            <person name="Gryganskyi A."/>
            <person name="Culley D."/>
            <person name="Magnuson J.K."/>
            <person name="James T.Y."/>
            <person name="O'Malley M.A."/>
            <person name="Stajich J.E."/>
            <person name="Spatafora J.W."/>
            <person name="Visel A."/>
            <person name="Grigoriev I.V."/>
        </authorList>
    </citation>
    <scope>NUCLEOTIDE SEQUENCE [LARGE SCALE GENOMIC DNA]</scope>
    <source>
        <strain evidence="1 2">CBS 115471</strain>
    </source>
</reference>
<sequence>MSKSYRPSCTGRIWLPHDRCCWHQIRATDFLHPLGITDPLLFLLRALINPPSQEPEASPPSSSTATAIYLPSDDPEVFRDFHHWLYLHELYPSLEPCNAIPLTSEDIMRDFVFGEVHGIPDLYNAAINLLFQKLTQTRAVPLRKELEFACNYTKQGSPLRRFLADDAGSAWPWEIIASDGKEYPEQFLRDVLAVAYKCTISPG</sequence>
<accession>A0A1Y1ZV98</accession>
<dbReference type="EMBL" id="MCFA01000035">
    <property type="protein sequence ID" value="ORY14186.1"/>
    <property type="molecule type" value="Genomic_DNA"/>
</dbReference>
<dbReference type="OrthoDB" id="194443at2759"/>
<comment type="caution">
    <text evidence="1">The sequence shown here is derived from an EMBL/GenBank/DDBJ whole genome shotgun (WGS) entry which is preliminary data.</text>
</comment>
<evidence type="ECO:0000313" key="2">
    <source>
        <dbReference type="Proteomes" id="UP000193144"/>
    </source>
</evidence>
<evidence type="ECO:0008006" key="3">
    <source>
        <dbReference type="Google" id="ProtNLM"/>
    </source>
</evidence>
<gene>
    <name evidence="1" type="ORF">BCR34DRAFT_612954</name>
</gene>
<proteinExistence type="predicted"/>
<protein>
    <recommendedName>
        <fullName evidence="3">BTB domain-containing protein</fullName>
    </recommendedName>
</protein>
<feature type="non-terminal residue" evidence="1">
    <location>
        <position position="203"/>
    </location>
</feature>
<dbReference type="Proteomes" id="UP000193144">
    <property type="component" value="Unassembled WGS sequence"/>
</dbReference>
<dbReference type="AlphaFoldDB" id="A0A1Y1ZV98"/>
<name>A0A1Y1ZV98_9PLEO</name>
<evidence type="ECO:0000313" key="1">
    <source>
        <dbReference type="EMBL" id="ORY14186.1"/>
    </source>
</evidence>
<organism evidence="1 2">
    <name type="scientific">Clohesyomyces aquaticus</name>
    <dbReference type="NCBI Taxonomy" id="1231657"/>
    <lineage>
        <taxon>Eukaryota</taxon>
        <taxon>Fungi</taxon>
        <taxon>Dikarya</taxon>
        <taxon>Ascomycota</taxon>
        <taxon>Pezizomycotina</taxon>
        <taxon>Dothideomycetes</taxon>
        <taxon>Pleosporomycetidae</taxon>
        <taxon>Pleosporales</taxon>
        <taxon>Lindgomycetaceae</taxon>
        <taxon>Clohesyomyces</taxon>
    </lineage>
</organism>
<keyword evidence="2" id="KW-1185">Reference proteome</keyword>